<sequence>MGVLGLNPFLQKVCPDVFKSFPNRLKDFNGKTIVFDGTLITQRLHFAPTPHPHRHVLGWYRIIQELKESSVLAVCVFDGKSRNVAKQREVNRRREERRTIATRGMLEKQRLVRLQRLPPVVQALNSLTGEARMGIIGELRPVFQEAPRFIPTESPSSALSSTVFLDLEEHTLVNLEEHTLVKLEEHIPQSDIYNSIYGDFQDSDLSEIITGEPCVAACTPPLDYMEPEYFLDVLPEHGPCLDYADCWRDGDAPSLIAEENISRLEELFSPVDADESLVPSIEQTSDSSIGGIKSVLTNLFSAFKENLGILTSISHVDTTPPSTSADESVEGQAYNTISKAQQELTDAEGSFWQHLCETDPVSLHTAESEALSLLQKSSILVESYDRRTQPPTAATYEESKEILCAMGVPCIETNGPYEAEAVAAAMVVQGQADYVASEDTDVLVYGAPLVRNISMKTEPLVVVSGTEVWDSLQLDQSQFIDFAVLLGTDFSQRIKNIGPTRALKFIREYGSIERIIESETRYSPRLPIDLYLEQVSLARLIFQTLPPVPSEKLTPLPADEMAIHAIMHKYRLWRALSEEHQWTNGFPLSGNYFSDSPFSQ</sequence>
<reference evidence="1" key="1">
    <citation type="journal article" date="2021" name="Environ. Microbiol.">
        <title>Gene family expansions and transcriptome signatures uncover fungal adaptations to wood decay.</title>
        <authorList>
            <person name="Hage H."/>
            <person name="Miyauchi S."/>
            <person name="Viragh M."/>
            <person name="Drula E."/>
            <person name="Min B."/>
            <person name="Chaduli D."/>
            <person name="Navarro D."/>
            <person name="Favel A."/>
            <person name="Norest M."/>
            <person name="Lesage-Meessen L."/>
            <person name="Balint B."/>
            <person name="Merenyi Z."/>
            <person name="de Eugenio L."/>
            <person name="Morin E."/>
            <person name="Martinez A.T."/>
            <person name="Baldrian P."/>
            <person name="Stursova M."/>
            <person name="Martinez M.J."/>
            <person name="Novotny C."/>
            <person name="Magnuson J.K."/>
            <person name="Spatafora J.W."/>
            <person name="Maurice S."/>
            <person name="Pangilinan J."/>
            <person name="Andreopoulos W."/>
            <person name="LaButti K."/>
            <person name="Hundley H."/>
            <person name="Na H."/>
            <person name="Kuo A."/>
            <person name="Barry K."/>
            <person name="Lipzen A."/>
            <person name="Henrissat B."/>
            <person name="Riley R."/>
            <person name="Ahrendt S."/>
            <person name="Nagy L.G."/>
            <person name="Grigoriev I.V."/>
            <person name="Martin F."/>
            <person name="Rosso M.N."/>
        </authorList>
    </citation>
    <scope>NUCLEOTIDE SEQUENCE</scope>
    <source>
        <strain evidence="1">CBS 384.51</strain>
    </source>
</reference>
<dbReference type="Proteomes" id="UP001055072">
    <property type="component" value="Unassembled WGS sequence"/>
</dbReference>
<comment type="caution">
    <text evidence="1">The sequence shown here is derived from an EMBL/GenBank/DDBJ whole genome shotgun (WGS) entry which is preliminary data.</text>
</comment>
<evidence type="ECO:0000313" key="2">
    <source>
        <dbReference type="Proteomes" id="UP001055072"/>
    </source>
</evidence>
<accession>A0ACB8U7Q0</accession>
<dbReference type="EMBL" id="MU274908">
    <property type="protein sequence ID" value="KAI0090327.1"/>
    <property type="molecule type" value="Genomic_DNA"/>
</dbReference>
<proteinExistence type="predicted"/>
<keyword evidence="2" id="KW-1185">Reference proteome</keyword>
<organism evidence="1 2">
    <name type="scientific">Irpex rosettiformis</name>
    <dbReference type="NCBI Taxonomy" id="378272"/>
    <lineage>
        <taxon>Eukaryota</taxon>
        <taxon>Fungi</taxon>
        <taxon>Dikarya</taxon>
        <taxon>Basidiomycota</taxon>
        <taxon>Agaricomycotina</taxon>
        <taxon>Agaricomycetes</taxon>
        <taxon>Polyporales</taxon>
        <taxon>Irpicaceae</taxon>
        <taxon>Irpex</taxon>
    </lineage>
</organism>
<protein>
    <submittedName>
        <fullName evidence="1">PIN domain-like protein</fullName>
    </submittedName>
</protein>
<evidence type="ECO:0000313" key="1">
    <source>
        <dbReference type="EMBL" id="KAI0090327.1"/>
    </source>
</evidence>
<name>A0ACB8U7Q0_9APHY</name>
<gene>
    <name evidence="1" type="ORF">BDY19DRAFT_984641</name>
</gene>